<organism evidence="2 3">
    <name type="scientific">Varanus komodoensis</name>
    <name type="common">Komodo dragon</name>
    <dbReference type="NCBI Taxonomy" id="61221"/>
    <lineage>
        <taxon>Eukaryota</taxon>
        <taxon>Metazoa</taxon>
        <taxon>Chordata</taxon>
        <taxon>Craniata</taxon>
        <taxon>Vertebrata</taxon>
        <taxon>Euteleostomi</taxon>
        <taxon>Lepidosauria</taxon>
        <taxon>Squamata</taxon>
        <taxon>Bifurcata</taxon>
        <taxon>Unidentata</taxon>
        <taxon>Episquamata</taxon>
        <taxon>Toxicofera</taxon>
        <taxon>Anguimorpha</taxon>
        <taxon>Paleoanguimorpha</taxon>
        <taxon>Varanoidea</taxon>
        <taxon>Varanidae</taxon>
        <taxon>Varanus</taxon>
    </lineage>
</organism>
<feature type="region of interest" description="Disordered" evidence="1">
    <location>
        <begin position="1"/>
        <end position="28"/>
    </location>
</feature>
<evidence type="ECO:0000313" key="2">
    <source>
        <dbReference type="Ensembl" id="ENSVKKP00000028262.1"/>
    </source>
</evidence>
<evidence type="ECO:0000256" key="1">
    <source>
        <dbReference type="SAM" id="MobiDB-lite"/>
    </source>
</evidence>
<protein>
    <submittedName>
        <fullName evidence="2">Uncharacterized protein</fullName>
    </submittedName>
</protein>
<feature type="region of interest" description="Disordered" evidence="1">
    <location>
        <begin position="63"/>
        <end position="87"/>
    </location>
</feature>
<name>A0A8D2LVA9_VARKO</name>
<proteinExistence type="predicted"/>
<reference evidence="2" key="1">
    <citation type="submission" date="2025-08" db="UniProtKB">
        <authorList>
            <consortium name="Ensembl"/>
        </authorList>
    </citation>
    <scope>IDENTIFICATION</scope>
</reference>
<keyword evidence="3" id="KW-1185">Reference proteome</keyword>
<reference evidence="2" key="2">
    <citation type="submission" date="2025-09" db="UniProtKB">
        <authorList>
            <consortium name="Ensembl"/>
        </authorList>
    </citation>
    <scope>IDENTIFICATION</scope>
</reference>
<dbReference type="Proteomes" id="UP000694545">
    <property type="component" value="Unplaced"/>
</dbReference>
<accession>A0A8D2LVA9</accession>
<evidence type="ECO:0000313" key="3">
    <source>
        <dbReference type="Proteomes" id="UP000694545"/>
    </source>
</evidence>
<dbReference type="Ensembl" id="ENSVKKT00000028939.1">
    <property type="protein sequence ID" value="ENSVKKP00000028262.1"/>
    <property type="gene ID" value="ENSVKKG00000018293.1"/>
</dbReference>
<sequence>MLGSLAGAKGRLPRFSAKPLPGGASKPGLDEVKARAVDEMIARIKSGVALRPVGSKVGAFSRQVGGRGTATAVSLGSETPLKPSWRG</sequence>
<dbReference type="AlphaFoldDB" id="A0A8D2LVA9"/>